<organism evidence="1">
    <name type="scientific">viral metagenome</name>
    <dbReference type="NCBI Taxonomy" id="1070528"/>
    <lineage>
        <taxon>unclassified sequences</taxon>
        <taxon>metagenomes</taxon>
        <taxon>organismal metagenomes</taxon>
    </lineage>
</organism>
<gene>
    <name evidence="1" type="ORF">MM415A05120_0002</name>
</gene>
<accession>A0A6M3JJ29</accession>
<reference evidence="1" key="1">
    <citation type="submission" date="2020-03" db="EMBL/GenBank/DDBJ databases">
        <title>The deep terrestrial virosphere.</title>
        <authorList>
            <person name="Holmfeldt K."/>
            <person name="Nilsson E."/>
            <person name="Simone D."/>
            <person name="Lopez-Fernandez M."/>
            <person name="Wu X."/>
            <person name="de Brujin I."/>
            <person name="Lundin D."/>
            <person name="Andersson A."/>
            <person name="Bertilsson S."/>
            <person name="Dopson M."/>
        </authorList>
    </citation>
    <scope>NUCLEOTIDE SEQUENCE</scope>
    <source>
        <strain evidence="1">MM415A05120</strain>
    </source>
</reference>
<proteinExistence type="predicted"/>
<protein>
    <submittedName>
        <fullName evidence="1">Uncharacterized protein</fullName>
    </submittedName>
</protein>
<dbReference type="AlphaFoldDB" id="A0A6M3JJ29"/>
<dbReference type="EMBL" id="MT141674">
    <property type="protein sequence ID" value="QJA69061.1"/>
    <property type="molecule type" value="Genomic_DNA"/>
</dbReference>
<sequence>MSTRDEIAARIRAAETPEEMATVIGAALDERDDEIAGLRAALKSIAHGAEYADLRWVVRDARAALDPKEMKPWPEGEG</sequence>
<evidence type="ECO:0000313" key="1">
    <source>
        <dbReference type="EMBL" id="QJA69061.1"/>
    </source>
</evidence>
<name>A0A6M3JJ29_9ZZZZ</name>